<dbReference type="AlphaFoldDB" id="A0A974BN17"/>
<proteinExistence type="predicted"/>
<sequence>MGAFFKGLWCAERWPSSWLKSDLIRNLTFLELFPILVSIVLWGNELRNSRVIFYCDNLSVVNVVNRQTATSLPVLTILRQLVLQCLKFKGILSWEKKKFQNG</sequence>
<evidence type="ECO:0000313" key="1">
    <source>
        <dbReference type="EMBL" id="OCT55200.1"/>
    </source>
</evidence>
<reference evidence="1" key="1">
    <citation type="submission" date="2016-05" db="EMBL/GenBank/DDBJ databases">
        <title>WGS assembly of Xenopus laevis.</title>
        <authorList>
            <person name="Session A."/>
            <person name="Uno Y."/>
            <person name="Kwon T."/>
            <person name="Chapman J."/>
            <person name="Toyoda A."/>
            <person name="Takahashi S."/>
            <person name="Fukui A."/>
            <person name="Hikosaka A."/>
            <person name="Putnam N."/>
            <person name="Stites J."/>
            <person name="Van Heeringen S."/>
            <person name="Quigley I."/>
            <person name="Heinz S."/>
            <person name="Hellsten U."/>
            <person name="Lyons J."/>
            <person name="Suzuki A."/>
            <person name="Kondo M."/>
            <person name="Ogino H."/>
            <person name="Ochi H."/>
            <person name="Bogdanovic O."/>
            <person name="Lister R."/>
            <person name="Georgiou G."/>
            <person name="Paranjpe S."/>
            <person name="Van Kruijsbergen I."/>
            <person name="Mozaffari S."/>
            <person name="Shu S."/>
            <person name="Schmutz J."/>
            <person name="Jenkins J."/>
            <person name="Grimwood J."/>
            <person name="Carlson J."/>
            <person name="Mitros T."/>
            <person name="Simakov O."/>
            <person name="Heald R."/>
            <person name="Miller K."/>
            <person name="Haudenschild C."/>
            <person name="Kuroki Y."/>
            <person name="Tanaka T."/>
            <person name="Michiue T."/>
            <person name="Watanabe M."/>
            <person name="Kinoshita T."/>
            <person name="Ohta Y."/>
            <person name="Mawaribuchi S."/>
            <person name="Suzuki Y."/>
            <person name="Haramoto Y."/>
            <person name="Yamamoto T."/>
            <person name="Takagi C."/>
            <person name="Kitzman J."/>
            <person name="Shendure J."/>
            <person name="Nakayama T."/>
            <person name="Izutsu Y."/>
            <person name="Robert J."/>
            <person name="Dichmann D."/>
            <person name="Flajnik M."/>
            <person name="Houston D."/>
            <person name="Marcotte E."/>
            <person name="Wallingford J."/>
            <person name="Ito Y."/>
            <person name="Asashima M."/>
            <person name="Ueno N."/>
            <person name="Matsuda Y."/>
            <person name="Jan Veenstra G."/>
            <person name="Fujiyama A."/>
            <person name="Harland R."/>
            <person name="Taira M."/>
            <person name="Rokhsar D.S."/>
        </authorList>
    </citation>
    <scope>NUCLEOTIDE SEQUENCE</scope>
    <source>
        <strain evidence="1">J</strain>
        <tissue evidence="1">Blood</tissue>
    </source>
</reference>
<organism evidence="1">
    <name type="scientific">Xenopus laevis</name>
    <name type="common">African clawed frog</name>
    <dbReference type="NCBI Taxonomy" id="8355"/>
    <lineage>
        <taxon>Eukaryota</taxon>
        <taxon>Metazoa</taxon>
        <taxon>Chordata</taxon>
        <taxon>Craniata</taxon>
        <taxon>Vertebrata</taxon>
        <taxon>Euteleostomi</taxon>
        <taxon>Amphibia</taxon>
        <taxon>Batrachia</taxon>
        <taxon>Anura</taxon>
        <taxon>Pipoidea</taxon>
        <taxon>Pipidae</taxon>
        <taxon>Xenopodinae</taxon>
        <taxon>Xenopus</taxon>
        <taxon>Xenopus</taxon>
    </lineage>
</organism>
<dbReference type="CDD" id="cd09275">
    <property type="entry name" value="RNase_HI_RT_DIRS1"/>
    <property type="match status" value="1"/>
</dbReference>
<name>A0A974BN17_XENLA</name>
<dbReference type="Proteomes" id="UP000694892">
    <property type="component" value="Unassembled WGS sequence"/>
</dbReference>
<protein>
    <submittedName>
        <fullName evidence="1">Uncharacterized protein</fullName>
    </submittedName>
</protein>
<accession>A0A974BN17</accession>
<gene>
    <name evidence="1" type="ORF">XELAEV_18003897mg</name>
</gene>
<dbReference type="EMBL" id="KV521747">
    <property type="protein sequence ID" value="OCT55200.1"/>
    <property type="molecule type" value="Genomic_DNA"/>
</dbReference>